<dbReference type="GO" id="GO:0006351">
    <property type="term" value="P:DNA-templated transcription"/>
    <property type="evidence" value="ECO:0007669"/>
    <property type="project" value="UniProtKB-UniRule"/>
</dbReference>
<evidence type="ECO:0000256" key="12">
    <source>
        <dbReference type="RuleBase" id="RU004279"/>
    </source>
</evidence>
<feature type="binding site" evidence="11">
    <location>
        <position position="819"/>
    </location>
    <ligand>
        <name>Zn(2+)</name>
        <dbReference type="ChEBI" id="CHEBI:29105"/>
        <label>2</label>
    </ligand>
</feature>
<dbReference type="FunFam" id="4.10.860.120:FF:000001">
    <property type="entry name" value="DNA-directed RNA polymerase subunit beta"/>
    <property type="match status" value="1"/>
</dbReference>
<keyword evidence="15" id="KW-1185">Reference proteome</keyword>
<evidence type="ECO:0000256" key="5">
    <source>
        <dbReference type="ARBA" id="ARBA00022695"/>
    </source>
</evidence>
<evidence type="ECO:0000256" key="8">
    <source>
        <dbReference type="ARBA" id="ARBA00022842"/>
    </source>
</evidence>
<keyword evidence="5 11" id="KW-0548">Nucleotidyltransferase</keyword>
<feature type="binding site" evidence="11">
    <location>
        <position position="453"/>
    </location>
    <ligand>
        <name>Mg(2+)</name>
        <dbReference type="ChEBI" id="CHEBI:18420"/>
    </ligand>
</feature>
<dbReference type="InterPro" id="IPR042102">
    <property type="entry name" value="RNA_pol_Rpb1_3_sf"/>
</dbReference>
<dbReference type="NCBIfam" id="TIGR02386">
    <property type="entry name" value="rpoC_TIGR"/>
    <property type="match status" value="1"/>
</dbReference>
<dbReference type="GO" id="GO:0003677">
    <property type="term" value="F:DNA binding"/>
    <property type="evidence" value="ECO:0007669"/>
    <property type="project" value="UniProtKB-UniRule"/>
</dbReference>
<name>A0A168LZB2_9BACL</name>
<dbReference type="Pfam" id="PF04998">
    <property type="entry name" value="RNA_pol_Rpb1_5"/>
    <property type="match status" value="1"/>
</dbReference>
<dbReference type="OrthoDB" id="9815296at2"/>
<reference evidence="14 15" key="1">
    <citation type="submission" date="2016-03" db="EMBL/GenBank/DDBJ databases">
        <title>Draft genome sequence of Paenibacillus antarcticus CECT 5836.</title>
        <authorList>
            <person name="Shin S.-K."/>
            <person name="Yi H."/>
        </authorList>
    </citation>
    <scope>NUCLEOTIDE SEQUENCE [LARGE SCALE GENOMIC DNA]</scope>
    <source>
        <strain evidence="14 15">CECT 5836</strain>
    </source>
</reference>
<dbReference type="AlphaFoldDB" id="A0A168LZB2"/>
<accession>A0A168LZB2</accession>
<dbReference type="Pfam" id="PF04997">
    <property type="entry name" value="RNA_pol_Rpb1_1"/>
    <property type="match status" value="1"/>
</dbReference>
<feature type="binding site" evidence="11">
    <location>
        <position position="451"/>
    </location>
    <ligand>
        <name>Mg(2+)</name>
        <dbReference type="ChEBI" id="CHEBI:18420"/>
    </ligand>
</feature>
<evidence type="ECO:0000259" key="13">
    <source>
        <dbReference type="SMART" id="SM00663"/>
    </source>
</evidence>
<dbReference type="Gene3D" id="1.10.274.100">
    <property type="entry name" value="RNA polymerase Rpb1, domain 3"/>
    <property type="match status" value="1"/>
</dbReference>
<feature type="binding site" evidence="11">
    <location>
        <position position="60"/>
    </location>
    <ligand>
        <name>Zn(2+)</name>
        <dbReference type="ChEBI" id="CHEBI:29105"/>
        <label>1</label>
    </ligand>
</feature>
<comment type="subunit">
    <text evidence="11">The RNAP catalytic core consists of 2 alpha, 1 beta, 1 beta' and 1 omega subunit. When a sigma factor is associated with the core the holoenzyme is formed, which can initiate transcription.</text>
</comment>
<keyword evidence="8 11" id="KW-0460">Magnesium</keyword>
<comment type="caution">
    <text evidence="14">The sequence shown here is derived from an EMBL/GenBank/DDBJ whole genome shotgun (WGS) entry which is preliminary data.</text>
</comment>
<proteinExistence type="inferred from homology"/>
<dbReference type="GO" id="GO:0000428">
    <property type="term" value="C:DNA-directed RNA polymerase complex"/>
    <property type="evidence" value="ECO:0007669"/>
    <property type="project" value="UniProtKB-KW"/>
</dbReference>
<dbReference type="HAMAP" id="MF_01322">
    <property type="entry name" value="RNApol_bact_RpoC"/>
    <property type="match status" value="1"/>
</dbReference>
<feature type="binding site" evidence="11">
    <location>
        <position position="75"/>
    </location>
    <ligand>
        <name>Zn(2+)</name>
        <dbReference type="ChEBI" id="CHEBI:29105"/>
        <label>1</label>
    </ligand>
</feature>
<gene>
    <name evidence="11" type="primary">rpoC</name>
    <name evidence="14" type="ORF">PBAT_16095</name>
</gene>
<dbReference type="InterPro" id="IPR044893">
    <property type="entry name" value="RNA_pol_Rpb1_clamp_domain"/>
</dbReference>
<evidence type="ECO:0000256" key="10">
    <source>
        <dbReference type="ARBA" id="ARBA00048552"/>
    </source>
</evidence>
<feature type="domain" description="RNA polymerase N-terminal" evidence="13">
    <location>
        <begin position="224"/>
        <end position="503"/>
    </location>
</feature>
<dbReference type="SMART" id="SM00663">
    <property type="entry name" value="RPOLA_N"/>
    <property type="match status" value="1"/>
</dbReference>
<dbReference type="RefSeq" id="WP_068650944.1">
    <property type="nucleotide sequence ID" value="NZ_CP043611.1"/>
</dbReference>
<comment type="function">
    <text evidence="1 11 12">DNA-dependent RNA polymerase catalyzes the transcription of DNA into RNA using the four ribonucleoside triphosphates as substrates.</text>
</comment>
<comment type="cofactor">
    <cofactor evidence="11">
        <name>Zn(2+)</name>
        <dbReference type="ChEBI" id="CHEBI:29105"/>
    </cofactor>
    <text evidence="11">Binds 2 Zn(2+) ions per subunit.</text>
</comment>
<evidence type="ECO:0000256" key="9">
    <source>
        <dbReference type="ARBA" id="ARBA00023163"/>
    </source>
</evidence>
<evidence type="ECO:0000256" key="2">
    <source>
        <dbReference type="ARBA" id="ARBA00006460"/>
    </source>
</evidence>
<dbReference type="Gene3D" id="2.40.50.100">
    <property type="match status" value="1"/>
</dbReference>
<feature type="binding site" evidence="11">
    <location>
        <position position="900"/>
    </location>
    <ligand>
        <name>Zn(2+)</name>
        <dbReference type="ChEBI" id="CHEBI:29105"/>
        <label>2</label>
    </ligand>
</feature>
<dbReference type="EMBL" id="LVJI01000023">
    <property type="protein sequence ID" value="OAB44034.1"/>
    <property type="molecule type" value="Genomic_DNA"/>
</dbReference>
<keyword evidence="4 11" id="KW-0808">Transferase</keyword>
<dbReference type="FunFam" id="1.10.150.390:FF:000002">
    <property type="entry name" value="DNA-directed RNA polymerase subunit beta"/>
    <property type="match status" value="1"/>
</dbReference>
<dbReference type="InterPro" id="IPR007081">
    <property type="entry name" value="RNA_pol_Rpb1_5"/>
</dbReference>
<dbReference type="InterPro" id="IPR007066">
    <property type="entry name" value="RNA_pol_Rpb1_3"/>
</dbReference>
<dbReference type="Gene3D" id="1.10.132.30">
    <property type="match status" value="1"/>
</dbReference>
<keyword evidence="6 11" id="KW-0479">Metal-binding</keyword>
<dbReference type="PANTHER" id="PTHR19376">
    <property type="entry name" value="DNA-DIRECTED RNA POLYMERASE"/>
    <property type="match status" value="1"/>
</dbReference>
<dbReference type="Gene3D" id="4.10.860.120">
    <property type="entry name" value="RNA polymerase II, clamp domain"/>
    <property type="match status" value="1"/>
</dbReference>
<dbReference type="GO" id="GO:0008270">
    <property type="term" value="F:zinc ion binding"/>
    <property type="evidence" value="ECO:0007669"/>
    <property type="project" value="UniProtKB-UniRule"/>
</dbReference>
<comment type="catalytic activity">
    <reaction evidence="10 11 12">
        <text>RNA(n) + a ribonucleoside 5'-triphosphate = RNA(n+1) + diphosphate</text>
        <dbReference type="Rhea" id="RHEA:21248"/>
        <dbReference type="Rhea" id="RHEA-COMP:14527"/>
        <dbReference type="Rhea" id="RHEA-COMP:17342"/>
        <dbReference type="ChEBI" id="CHEBI:33019"/>
        <dbReference type="ChEBI" id="CHEBI:61557"/>
        <dbReference type="ChEBI" id="CHEBI:140395"/>
        <dbReference type="EC" id="2.7.7.6"/>
    </reaction>
</comment>
<sequence length="1204" mass="134773">MLDVNNFEYMKIGLASPEKIRSWSRGEVKKPETINYRTLKPEKEGLFCEKIFGPTKDWECHCGKYKRVRYKGVVCDRCGVEVTRAKVRRERMGHIELAAPVSHIWYFKGIPSRMGLALDMSPRSLEEIIYFASYVVTDPGETPLERKQLLSEKEYRSYREKYGYGFHAGMGAEAVKKLLQDIDVDKELVFLKEELRTAQGQRRNRAIKRLEVIEAFRNSGNKPEWMIMDVLPVIPPELRPMVQLDGGRFATSDLNDLYRRVINRNNRLKRLLDLGAPDIIVQNEKRMLQEAVDALIDNGRRGRPVTGPGNRPLKSLSHMLKGKQGRFRQNLLGKRVDYSGRSVIVVGPYLKMYQCGLPKKMALELFKPFVMKELVNKGLAHNIKSAKRKVERVSPEVWDVLEEVIKEHPVLLNRAPTLHRLGIQAFEPILVEGHAIRLHPLVCTAYNADFDGDQMAVHVPLSAEAQAEARILMLASGNILNPKDGKPVVTPSQDMVLGTFYLTMDNKEEKGSGMILRTVNDAVSAYQRGTAGLHARVAIPVKALGKTNFTEKQQNALMITTVGKIIFNEIYPSSFPYINEATRDNLFNGTPERYFVYEKGADIRALIDSLPIAGAVGKEYLGQIIARCFETYHTTKTSVILDKIKQLGFTYSTRSGITVAVSDVIVPKEKDEILLASDAKVSVVTNQYRRGLITNEERYDRVIGIWSKTKDEITEVLMKSMDRYNNIMLMVDSKARGNKSQITQLGGMRGLMANPSGRIIELPIKSNFREGLTVLEYFLSTHGARKGLADTALRTADSGYLTRRLVDVAQDVIVREEDCGTDKGFSVAKIQDGKEVIEDLYDRIEGRYCFETVRHPQTGEVIVNRNDLIDSDKASAIVEAGVEKLQIRSVLSCRARHGVCKTCYGRNLATGKHVEIGEAVGIIAAQSIGEPGTQLTMRTFHTGGVAGDDITQGLPRIQELFEARIPKGQATISEIDGVVKEIRETKDRREIEVQGEAETKTYLVTYGSRLRVSEGQEIEAGDELTDGSIDPKEILRIKGIRGVQNYILQEVQRVYRNQGVEINDKHIEVMIKQMLRKIRIVDAGETTLLPGAFSDIHEYEAANKVAIISGKEPAVAKPVLLGITKASLETDSFLSAASFQETTRVLTDAAIKGKVDKLLGLKENVIIGKLIPAGTGLNRYRSVTYADPELLNKAPKVLEPVTVE</sequence>
<keyword evidence="7 11" id="KW-0862">Zinc</keyword>
<evidence type="ECO:0000256" key="4">
    <source>
        <dbReference type="ARBA" id="ARBA00022679"/>
    </source>
</evidence>
<dbReference type="InterPro" id="IPR045867">
    <property type="entry name" value="DNA-dir_RpoC_beta_prime"/>
</dbReference>
<dbReference type="CDD" id="cd01609">
    <property type="entry name" value="RNAP_beta'_N"/>
    <property type="match status" value="1"/>
</dbReference>
<dbReference type="InterPro" id="IPR012754">
    <property type="entry name" value="DNA-dir_RpoC_beta_prime_bact"/>
</dbReference>
<dbReference type="Gene3D" id="1.10.1790.20">
    <property type="match status" value="1"/>
</dbReference>
<evidence type="ECO:0000256" key="3">
    <source>
        <dbReference type="ARBA" id="ARBA00022478"/>
    </source>
</evidence>
<dbReference type="InterPro" id="IPR038120">
    <property type="entry name" value="Rpb1_funnel_sf"/>
</dbReference>
<feature type="binding site" evidence="11">
    <location>
        <position position="903"/>
    </location>
    <ligand>
        <name>Zn(2+)</name>
        <dbReference type="ChEBI" id="CHEBI:29105"/>
        <label>2</label>
    </ligand>
</feature>
<comment type="similarity">
    <text evidence="2 11 12">Belongs to the RNA polymerase beta' chain family.</text>
</comment>
<evidence type="ECO:0000313" key="15">
    <source>
        <dbReference type="Proteomes" id="UP000077355"/>
    </source>
</evidence>
<feature type="binding site" evidence="11">
    <location>
        <position position="78"/>
    </location>
    <ligand>
        <name>Zn(2+)</name>
        <dbReference type="ChEBI" id="CHEBI:29105"/>
        <label>1</label>
    </ligand>
</feature>
<dbReference type="GO" id="GO:0000287">
    <property type="term" value="F:magnesium ion binding"/>
    <property type="evidence" value="ECO:0007669"/>
    <property type="project" value="UniProtKB-UniRule"/>
</dbReference>
<dbReference type="CDD" id="cd02655">
    <property type="entry name" value="RNAP_beta'_C"/>
    <property type="match status" value="1"/>
</dbReference>
<keyword evidence="9 11" id="KW-0804">Transcription</keyword>
<dbReference type="Pfam" id="PF00623">
    <property type="entry name" value="RNA_pol_Rpb1_2"/>
    <property type="match status" value="1"/>
</dbReference>
<evidence type="ECO:0000256" key="6">
    <source>
        <dbReference type="ARBA" id="ARBA00022723"/>
    </source>
</evidence>
<feature type="binding site" evidence="11">
    <location>
        <position position="893"/>
    </location>
    <ligand>
        <name>Zn(2+)</name>
        <dbReference type="ChEBI" id="CHEBI:29105"/>
        <label>2</label>
    </ligand>
</feature>
<evidence type="ECO:0000256" key="1">
    <source>
        <dbReference type="ARBA" id="ARBA00004026"/>
    </source>
</evidence>
<dbReference type="InterPro" id="IPR000722">
    <property type="entry name" value="RNA_pol_asu"/>
</dbReference>
<evidence type="ECO:0000256" key="11">
    <source>
        <dbReference type="HAMAP-Rule" id="MF_01322"/>
    </source>
</evidence>
<keyword evidence="3 11" id="KW-0240">DNA-directed RNA polymerase</keyword>
<dbReference type="InterPro" id="IPR007083">
    <property type="entry name" value="RNA_pol_Rpb1_4"/>
</dbReference>
<dbReference type="Gene3D" id="1.10.40.90">
    <property type="match status" value="1"/>
</dbReference>
<protein>
    <recommendedName>
        <fullName evidence="11">DNA-directed RNA polymerase subunit beta'</fullName>
        <shortName evidence="11">RNAP subunit beta'</shortName>
        <ecNumber evidence="11">2.7.7.6</ecNumber>
    </recommendedName>
    <alternativeName>
        <fullName evidence="11">RNA polymerase subunit beta'</fullName>
    </alternativeName>
    <alternativeName>
        <fullName evidence="11">Transcriptase subunit beta'</fullName>
    </alternativeName>
</protein>
<dbReference type="Proteomes" id="UP000077355">
    <property type="component" value="Unassembled WGS sequence"/>
</dbReference>
<evidence type="ECO:0000256" key="7">
    <source>
        <dbReference type="ARBA" id="ARBA00022833"/>
    </source>
</evidence>
<evidence type="ECO:0000313" key="14">
    <source>
        <dbReference type="EMBL" id="OAB44034.1"/>
    </source>
</evidence>
<dbReference type="EC" id="2.7.7.6" evidence="11"/>
<dbReference type="Pfam" id="PF04983">
    <property type="entry name" value="RNA_pol_Rpb1_3"/>
    <property type="match status" value="1"/>
</dbReference>
<dbReference type="FunFam" id="1.10.40.90:FF:000001">
    <property type="entry name" value="DNA-directed RNA polymerase subunit beta"/>
    <property type="match status" value="1"/>
</dbReference>
<dbReference type="Gene3D" id="2.40.40.20">
    <property type="match status" value="1"/>
</dbReference>
<dbReference type="Pfam" id="PF05000">
    <property type="entry name" value="RNA_pol_Rpb1_4"/>
    <property type="match status" value="1"/>
</dbReference>
<organism evidence="14 15">
    <name type="scientific">Paenibacillus antarcticus</name>
    <dbReference type="NCBI Taxonomy" id="253703"/>
    <lineage>
        <taxon>Bacteria</taxon>
        <taxon>Bacillati</taxon>
        <taxon>Bacillota</taxon>
        <taxon>Bacilli</taxon>
        <taxon>Bacillales</taxon>
        <taxon>Paenibacillaceae</taxon>
        <taxon>Paenibacillus</taxon>
    </lineage>
</organism>
<dbReference type="GO" id="GO:0003899">
    <property type="term" value="F:DNA-directed RNA polymerase activity"/>
    <property type="evidence" value="ECO:0007669"/>
    <property type="project" value="UniProtKB-UniRule"/>
</dbReference>
<dbReference type="SUPFAM" id="SSF64484">
    <property type="entry name" value="beta and beta-prime subunits of DNA dependent RNA-polymerase"/>
    <property type="match status" value="1"/>
</dbReference>
<comment type="cofactor">
    <cofactor evidence="11">
        <name>Mg(2+)</name>
        <dbReference type="ChEBI" id="CHEBI:18420"/>
    </cofactor>
    <text evidence="11">Binds 1 Mg(2+) ion per subunit.</text>
</comment>
<feature type="binding site" evidence="11">
    <location>
        <position position="62"/>
    </location>
    <ligand>
        <name>Zn(2+)</name>
        <dbReference type="ChEBI" id="CHEBI:29105"/>
        <label>1</label>
    </ligand>
</feature>
<dbReference type="InterPro" id="IPR006592">
    <property type="entry name" value="RNA_pol_N"/>
</dbReference>
<feature type="binding site" evidence="11">
    <location>
        <position position="449"/>
    </location>
    <ligand>
        <name>Mg(2+)</name>
        <dbReference type="ChEBI" id="CHEBI:18420"/>
    </ligand>
</feature>
<dbReference type="PANTHER" id="PTHR19376:SF54">
    <property type="entry name" value="DNA-DIRECTED RNA POLYMERASE SUBUNIT BETA"/>
    <property type="match status" value="1"/>
</dbReference>
<dbReference type="InterPro" id="IPR007080">
    <property type="entry name" value="RNA_pol_Rpb1_1"/>
</dbReference>
<dbReference type="Gene3D" id="1.10.150.390">
    <property type="match status" value="1"/>
</dbReference>